<dbReference type="Gene3D" id="3.90.550.10">
    <property type="entry name" value="Spore Coat Polysaccharide Biosynthesis Protein SpsA, Chain A"/>
    <property type="match status" value="1"/>
</dbReference>
<feature type="transmembrane region" description="Helical" evidence="1">
    <location>
        <begin position="305"/>
        <end position="322"/>
    </location>
</feature>
<dbReference type="SUPFAM" id="SSF53448">
    <property type="entry name" value="Nucleotide-diphospho-sugar transferases"/>
    <property type="match status" value="1"/>
</dbReference>
<dbReference type="InterPro" id="IPR001173">
    <property type="entry name" value="Glyco_trans_2-like"/>
</dbReference>
<dbReference type="EMBL" id="JAZDUF010000005">
    <property type="protein sequence ID" value="MEE3852070.1"/>
    <property type="molecule type" value="Genomic_DNA"/>
</dbReference>
<keyword evidence="1" id="KW-1133">Transmembrane helix</keyword>
<evidence type="ECO:0000256" key="1">
    <source>
        <dbReference type="SAM" id="Phobius"/>
    </source>
</evidence>
<organism evidence="3 4">
    <name type="scientific">Gordonia sesuvii</name>
    <dbReference type="NCBI Taxonomy" id="3116777"/>
    <lineage>
        <taxon>Bacteria</taxon>
        <taxon>Bacillati</taxon>
        <taxon>Actinomycetota</taxon>
        <taxon>Actinomycetes</taxon>
        <taxon>Mycobacteriales</taxon>
        <taxon>Gordoniaceae</taxon>
        <taxon>Gordonia</taxon>
    </lineage>
</organism>
<dbReference type="Pfam" id="PF00535">
    <property type="entry name" value="Glycos_transf_2"/>
    <property type="match status" value="1"/>
</dbReference>
<accession>A0ABU7MG25</accession>
<dbReference type="PANTHER" id="PTHR43646">
    <property type="entry name" value="GLYCOSYLTRANSFERASE"/>
    <property type="match status" value="1"/>
</dbReference>
<keyword evidence="1" id="KW-0472">Membrane</keyword>
<feature type="domain" description="Glycosyltransferase 2-like" evidence="2">
    <location>
        <begin position="47"/>
        <end position="167"/>
    </location>
</feature>
<evidence type="ECO:0000313" key="3">
    <source>
        <dbReference type="EMBL" id="MEE3852070.1"/>
    </source>
</evidence>
<dbReference type="InterPro" id="IPR029044">
    <property type="entry name" value="Nucleotide-diphossugar_trans"/>
</dbReference>
<keyword evidence="4" id="KW-1185">Reference proteome</keyword>
<dbReference type="CDD" id="cd00761">
    <property type="entry name" value="Glyco_tranf_GTA_type"/>
    <property type="match status" value="1"/>
</dbReference>
<gene>
    <name evidence="3" type="ORF">VZC37_17135</name>
</gene>
<evidence type="ECO:0000259" key="2">
    <source>
        <dbReference type="Pfam" id="PF00535"/>
    </source>
</evidence>
<sequence>MRVSEIGRWVIGAAAAGAIASLALTIDNARRIRRPDPASAPGAEPLTVLLPVRDEVDHLNDCLTAVLDAVDRWRGPARVLVLDDESADGTDRVLADFVARHGCVEALDGAPTPPGWLGKPWACEQLSRQAPGDGVYVFVDADVRVAPHAFVDSVALLRAAGLDLVCPYPRQLTTGVVERLVQPLLQWSWMSTLPLRLAERSSRPSLSAANGQLLIVDAAAYRRAGGHAAVRDDVLEDIALLRALKRSGGRGVVAEGSEVATCRMYDGWREVRAGYRKSLWSAFGSTAGTVAVVVLLNLLYTVPPIAALCGSRIGLLGYLAAVTSRAVTAARTGGRCWPDVLAHPVSIVAFTVLTADSAIARRRGVLTWKGRGLSGSAR</sequence>
<feature type="transmembrane region" description="Helical" evidence="1">
    <location>
        <begin position="6"/>
        <end position="26"/>
    </location>
</feature>
<dbReference type="PANTHER" id="PTHR43646:SF3">
    <property type="entry name" value="SLR1566 PROTEIN"/>
    <property type="match status" value="1"/>
</dbReference>
<proteinExistence type="predicted"/>
<comment type="caution">
    <text evidence="3">The sequence shown here is derived from an EMBL/GenBank/DDBJ whole genome shotgun (WGS) entry which is preliminary data.</text>
</comment>
<reference evidence="3 4" key="1">
    <citation type="submission" date="2024-01" db="EMBL/GenBank/DDBJ databases">
        <title>Draft genome sequence of Gordonia sp. LSe1-13.</title>
        <authorList>
            <person name="Suphannarot A."/>
            <person name="Mingma R."/>
        </authorList>
    </citation>
    <scope>NUCLEOTIDE SEQUENCE [LARGE SCALE GENOMIC DNA]</scope>
    <source>
        <strain evidence="3 4">LSe1-13</strain>
    </source>
</reference>
<name>A0ABU7MG25_9ACTN</name>
<keyword evidence="1" id="KW-0812">Transmembrane</keyword>
<protein>
    <submittedName>
        <fullName evidence="3">Glycosyltransferase family 2 protein</fullName>
    </submittedName>
</protein>
<dbReference type="RefSeq" id="WP_330433940.1">
    <property type="nucleotide sequence ID" value="NZ_JAZDUF010000005.1"/>
</dbReference>
<evidence type="ECO:0000313" key="4">
    <source>
        <dbReference type="Proteomes" id="UP001347146"/>
    </source>
</evidence>
<feature type="transmembrane region" description="Helical" evidence="1">
    <location>
        <begin position="279"/>
        <end position="299"/>
    </location>
</feature>
<dbReference type="Proteomes" id="UP001347146">
    <property type="component" value="Unassembled WGS sequence"/>
</dbReference>